<reference evidence="8" key="1">
    <citation type="submission" date="2025-08" db="UniProtKB">
        <authorList>
            <consortium name="RefSeq"/>
        </authorList>
    </citation>
    <scope>IDENTIFICATION</scope>
    <source>
        <tissue evidence="8">Gonads</tissue>
    </source>
</reference>
<dbReference type="InterPro" id="IPR038926">
    <property type="entry name" value="CEP55"/>
</dbReference>
<feature type="compositionally biased region" description="Polar residues" evidence="5">
    <location>
        <begin position="235"/>
        <end position="251"/>
    </location>
</feature>
<gene>
    <name evidence="8" type="primary">LOC106175037</name>
</gene>
<feature type="compositionally biased region" description="Polar residues" evidence="5">
    <location>
        <begin position="1"/>
        <end position="16"/>
    </location>
</feature>
<accession>A0A1S3JQP8</accession>
<dbReference type="STRING" id="7574.A0A1S3JQP8"/>
<keyword evidence="7" id="KW-1185">Reference proteome</keyword>
<dbReference type="GO" id="GO:0005737">
    <property type="term" value="C:cytoplasm"/>
    <property type="evidence" value="ECO:0007669"/>
    <property type="project" value="UniProtKB-SubCell"/>
</dbReference>
<dbReference type="Pfam" id="PF12180">
    <property type="entry name" value="EABR"/>
    <property type="match status" value="1"/>
</dbReference>
<dbReference type="GeneID" id="106175037"/>
<keyword evidence="3 4" id="KW-0175">Coiled coil</keyword>
<dbReference type="AlphaFoldDB" id="A0A1S3JQP8"/>
<feature type="region of interest" description="Disordered" evidence="5">
    <location>
        <begin position="128"/>
        <end position="157"/>
    </location>
</feature>
<comment type="subcellular location">
    <subcellularLocation>
        <location evidence="1">Cytoplasm</location>
    </subcellularLocation>
</comment>
<feature type="region of interest" description="Disordered" evidence="5">
    <location>
        <begin position="1"/>
        <end position="50"/>
    </location>
</feature>
<evidence type="ECO:0000313" key="7">
    <source>
        <dbReference type="Proteomes" id="UP000085678"/>
    </source>
</evidence>
<dbReference type="KEGG" id="lak:106175037"/>
<feature type="region of interest" description="Disordered" evidence="5">
    <location>
        <begin position="174"/>
        <end position="267"/>
    </location>
</feature>
<organism evidence="7 8">
    <name type="scientific">Lingula anatina</name>
    <name type="common">Brachiopod</name>
    <name type="synonym">Lingula unguis</name>
    <dbReference type="NCBI Taxonomy" id="7574"/>
    <lineage>
        <taxon>Eukaryota</taxon>
        <taxon>Metazoa</taxon>
        <taxon>Spiralia</taxon>
        <taxon>Lophotrochozoa</taxon>
        <taxon>Brachiopoda</taxon>
        <taxon>Linguliformea</taxon>
        <taxon>Lingulata</taxon>
        <taxon>Lingulida</taxon>
        <taxon>Linguloidea</taxon>
        <taxon>Lingulidae</taxon>
        <taxon>Lingula</taxon>
    </lineage>
</organism>
<evidence type="ECO:0000256" key="4">
    <source>
        <dbReference type="SAM" id="Coils"/>
    </source>
</evidence>
<feature type="compositionally biased region" description="Basic and acidic residues" evidence="5">
    <location>
        <begin position="193"/>
        <end position="209"/>
    </location>
</feature>
<feature type="compositionally biased region" description="Basic and acidic residues" evidence="5">
    <location>
        <begin position="21"/>
        <end position="30"/>
    </location>
</feature>
<evidence type="ECO:0000256" key="1">
    <source>
        <dbReference type="ARBA" id="ARBA00004496"/>
    </source>
</evidence>
<sequence length="649" mass="73336">MSCHQSQRKSQLQTCGSGELNRSHLEHESEMLTETALSVPELHSAETDPHVIKRRPYAVSHSKSRDSGYDEALSLFSLAKETTKKGRDNKQSNKFFTYKNSEQISMGGHQLDAIIPAESGGLEVPKSVASDQKLTGKGAPCKRPESFSDRSGTPDAAYQSLSDNSLNEFLSTEEQLNEATEKTNLDSPFNVKPKTETGTDVESNEREIVTENICDGLLGKRGNSQNKRPPITPRKSIQNKPAKNSTSNLSRLESESHASKPAPDKCATDCAPQTILPSNFEVNPCQVRSHAEINSPTDDPDQKFREHPNQINNDYEITSVGRVAETQTDPSLSYSYNGNAKNEQRLLSEIISRLEDEKKGLGIELKKLQESQEKMSRRIRELEEANREWASYDAQREKYVQNLLRRIVGLEEKCRKDSTENQQLRDEISRLVADNKRLAQTIKELKDSDSSSKLRECEDQLELLQEQVRQCTKDFEAERGDRERAESKVATLEDELRSLRGMNQQSRLTGRGRPSVEVPAFEAQQRIAATDFRREQLSQLVADCQPHGEARTPQTLRSRGCAEEARFFPHFGLPHQQLEVDCHTGNDQFGLSTEPRDQEVWDRGFNRGMDCADGAAGLNDAKLRCPKCWREYPPHRHLELLEHIDICCD</sequence>
<feature type="coiled-coil region" evidence="4">
    <location>
        <begin position="337"/>
        <end position="502"/>
    </location>
</feature>
<dbReference type="InParanoid" id="A0A1S3JQP8"/>
<feature type="domain" description="TSG101 and ALIX binding" evidence="6">
    <location>
        <begin position="378"/>
        <end position="407"/>
    </location>
</feature>
<evidence type="ECO:0000256" key="3">
    <source>
        <dbReference type="ARBA" id="ARBA00023054"/>
    </source>
</evidence>
<proteinExistence type="predicted"/>
<dbReference type="Gene3D" id="1.20.5.1180">
    <property type="entry name" value="Geminin coiled-coil domain"/>
    <property type="match status" value="1"/>
</dbReference>
<dbReference type="Proteomes" id="UP000085678">
    <property type="component" value="Unplaced"/>
</dbReference>
<evidence type="ECO:0000256" key="2">
    <source>
        <dbReference type="ARBA" id="ARBA00022490"/>
    </source>
</evidence>
<evidence type="ECO:0000259" key="6">
    <source>
        <dbReference type="Pfam" id="PF12180"/>
    </source>
</evidence>
<evidence type="ECO:0000256" key="5">
    <source>
        <dbReference type="SAM" id="MobiDB-lite"/>
    </source>
</evidence>
<feature type="compositionally biased region" description="Basic and acidic residues" evidence="5">
    <location>
        <begin position="252"/>
        <end position="267"/>
    </location>
</feature>
<dbReference type="InterPro" id="IPR022008">
    <property type="entry name" value="EABR"/>
</dbReference>
<evidence type="ECO:0000313" key="8">
    <source>
        <dbReference type="RefSeq" id="XP_013412299.1"/>
    </source>
</evidence>
<dbReference type="GO" id="GO:0000281">
    <property type="term" value="P:mitotic cytokinesis"/>
    <property type="evidence" value="ECO:0007669"/>
    <property type="project" value="InterPro"/>
</dbReference>
<name>A0A1S3JQP8_LINAN</name>
<dbReference type="GO" id="GO:0051896">
    <property type="term" value="P:regulation of phosphatidylinositol 3-kinase/protein kinase B signal transduction"/>
    <property type="evidence" value="ECO:0007669"/>
    <property type="project" value="InterPro"/>
</dbReference>
<dbReference type="PANTHER" id="PTHR31838:SF1">
    <property type="entry name" value="CENTROSOMAL PROTEIN OF 55 KDA"/>
    <property type="match status" value="1"/>
</dbReference>
<keyword evidence="2" id="KW-0963">Cytoplasm</keyword>
<dbReference type="RefSeq" id="XP_013412299.1">
    <property type="nucleotide sequence ID" value="XM_013556845.2"/>
</dbReference>
<dbReference type="PANTHER" id="PTHR31838">
    <property type="entry name" value="CENTROSOMAL PROTEIN OF 55 KDA"/>
    <property type="match status" value="1"/>
</dbReference>
<protein>
    <submittedName>
        <fullName evidence="8">Myosin-3-like</fullName>
    </submittedName>
</protein>